<feature type="chain" id="PRO_5045891091" description="Outer membrane protein beta-barrel domain-containing protein" evidence="2">
    <location>
        <begin position="25"/>
        <end position="237"/>
    </location>
</feature>
<feature type="region of interest" description="Disordered" evidence="1">
    <location>
        <begin position="204"/>
        <end position="237"/>
    </location>
</feature>
<dbReference type="InterPro" id="IPR011250">
    <property type="entry name" value="OMP/PagP_B-barrel"/>
</dbReference>
<organism evidence="3 4">
    <name type="scientific">Psychroserpens luteus</name>
    <dbReference type="NCBI Taxonomy" id="1434066"/>
    <lineage>
        <taxon>Bacteria</taxon>
        <taxon>Pseudomonadati</taxon>
        <taxon>Bacteroidota</taxon>
        <taxon>Flavobacteriia</taxon>
        <taxon>Flavobacteriales</taxon>
        <taxon>Flavobacteriaceae</taxon>
        <taxon>Psychroserpens</taxon>
    </lineage>
</organism>
<evidence type="ECO:0000256" key="1">
    <source>
        <dbReference type="SAM" id="MobiDB-lite"/>
    </source>
</evidence>
<feature type="signal peptide" evidence="2">
    <location>
        <begin position="1"/>
        <end position="24"/>
    </location>
</feature>
<evidence type="ECO:0000256" key="2">
    <source>
        <dbReference type="SAM" id="SignalP"/>
    </source>
</evidence>
<dbReference type="RefSeq" id="WP_194507436.1">
    <property type="nucleotide sequence ID" value="NZ_JADILU010000003.1"/>
</dbReference>
<evidence type="ECO:0000313" key="3">
    <source>
        <dbReference type="EMBL" id="MFD2914895.1"/>
    </source>
</evidence>
<keyword evidence="2" id="KW-0732">Signal</keyword>
<dbReference type="SUPFAM" id="SSF56925">
    <property type="entry name" value="OMPA-like"/>
    <property type="match status" value="1"/>
</dbReference>
<gene>
    <name evidence="3" type="ORF">ACFS29_04530</name>
</gene>
<proteinExistence type="predicted"/>
<protein>
    <recommendedName>
        <fullName evidence="5">Outer membrane protein beta-barrel domain-containing protein</fullName>
    </recommendedName>
</protein>
<dbReference type="EMBL" id="JBHUOS010000001">
    <property type="protein sequence ID" value="MFD2914895.1"/>
    <property type="molecule type" value="Genomic_DNA"/>
</dbReference>
<evidence type="ECO:0008006" key="5">
    <source>
        <dbReference type="Google" id="ProtNLM"/>
    </source>
</evidence>
<name>A0ABW5ZPH0_9FLAO</name>
<accession>A0ABW5ZPH0</accession>
<comment type="caution">
    <text evidence="3">The sequence shown here is derived from an EMBL/GenBank/DDBJ whole genome shotgun (WGS) entry which is preliminary data.</text>
</comment>
<dbReference type="Proteomes" id="UP001597548">
    <property type="component" value="Unassembled WGS sequence"/>
</dbReference>
<reference evidence="4" key="1">
    <citation type="journal article" date="2019" name="Int. J. Syst. Evol. Microbiol.">
        <title>The Global Catalogue of Microorganisms (GCM) 10K type strain sequencing project: providing services to taxonomists for standard genome sequencing and annotation.</title>
        <authorList>
            <consortium name="The Broad Institute Genomics Platform"/>
            <consortium name="The Broad Institute Genome Sequencing Center for Infectious Disease"/>
            <person name="Wu L."/>
            <person name="Ma J."/>
        </authorList>
    </citation>
    <scope>NUCLEOTIDE SEQUENCE [LARGE SCALE GENOMIC DNA]</scope>
    <source>
        <strain evidence="4">KCTC 32514</strain>
    </source>
</reference>
<dbReference type="Gene3D" id="2.40.160.20">
    <property type="match status" value="1"/>
</dbReference>
<evidence type="ECO:0000313" key="4">
    <source>
        <dbReference type="Proteomes" id="UP001597548"/>
    </source>
</evidence>
<sequence>MIKTTCINSLVFSFVLLFTLNSSAQELLDIGEKSALDSLRVTSLRSKNAISFGVGSILLNGDFDTPDYENFIEVQLKRFITPKFAISGNLKKFDIKNYDFDENGFLSGDINIEWYLFPQKKFTPYLYIGLGLLISNDFNDKNYKAQGGLGLDFLISNWFCIVGSIDANYIYDEQNGSQLLQEADGLYYNATIGIQFYFGNRNNSNSRASKKKKTTKENSTKQESSIIDANWIGGVRS</sequence>
<keyword evidence="4" id="KW-1185">Reference proteome</keyword>